<feature type="domain" description="ResB-like" evidence="8">
    <location>
        <begin position="46"/>
        <end position="527"/>
    </location>
</feature>
<comment type="caution">
    <text evidence="9">The sequence shown here is derived from an EMBL/GenBank/DDBJ whole genome shotgun (WGS) entry which is preliminary data.</text>
</comment>
<dbReference type="Pfam" id="PF05140">
    <property type="entry name" value="ResB"/>
    <property type="match status" value="1"/>
</dbReference>
<dbReference type="EMBL" id="JADBEB010000001">
    <property type="protein sequence ID" value="MBE1485743.1"/>
    <property type="molecule type" value="Genomic_DNA"/>
</dbReference>
<dbReference type="AlphaFoldDB" id="A0A927QXQ7"/>
<dbReference type="Proteomes" id="UP000649753">
    <property type="component" value="Unassembled WGS sequence"/>
</dbReference>
<dbReference type="RefSeq" id="WP_192765882.1">
    <property type="nucleotide sequence ID" value="NZ_JADBEB010000001.1"/>
</dbReference>
<comment type="subcellular location">
    <subcellularLocation>
        <location evidence="1">Membrane</location>
        <topology evidence="1">Multi-pass membrane protein</topology>
    </subcellularLocation>
</comment>
<evidence type="ECO:0000259" key="8">
    <source>
        <dbReference type="Pfam" id="PF05140"/>
    </source>
</evidence>
<feature type="transmembrane region" description="Helical" evidence="7">
    <location>
        <begin position="103"/>
        <end position="123"/>
    </location>
</feature>
<sequence length="549" mass="60031">MPAVDGQTETTPVEKPTEPASAPPRVRRIPAPLALLRNSWRQLTSMRTALILLFLLAVAAIPGSLLPQRNINIENVNAFQAEHPDLFPVLDRIGGFDVYASPWFSAIYVLLFTSLVGCIVPRLRDHVRALRTAPPAAPKRLDRLPKHVVLDYDGDDLTAVVAMLRKRRWRVAVRDNAVSAEKGLLKETGNLLFHFSLIGVLVGIGLGSWYGWHGNRLLVAGEENAFCNSLQQYSESRLGHRIDGSDLPPFCLELTDFKARFLPTGQPASFRAEATVEEGDRAPYRANFSVNDPLRLDGLSVYLLGHGYAPILRYTDRSGKAQLSDEAFLTLDGNLTSEGVAAFPDVNLDPATGARSPDLQVAFEGLYFPTAPDAPPYARSVYPAERSPAVMLFAYRGNLGMDAGIPGSIYRLDQRQVDNGKLTRLGDGKLLRLGEKWTLDDGTTVEFLGTRPYITLSVRSDPGERIVLISSGLLLVGLMLSLFGRRRRVWFRLVPAPAGKSTTDRSSLVEVGGLPRAEYSGFSDEFDKLVAATRPGGARPDAATGKGTD</sequence>
<evidence type="ECO:0000256" key="6">
    <source>
        <dbReference type="SAM" id="MobiDB-lite"/>
    </source>
</evidence>
<evidence type="ECO:0000256" key="2">
    <source>
        <dbReference type="ARBA" id="ARBA00022692"/>
    </source>
</evidence>
<feature type="transmembrane region" description="Helical" evidence="7">
    <location>
        <begin position="466"/>
        <end position="483"/>
    </location>
</feature>
<evidence type="ECO:0000256" key="5">
    <source>
        <dbReference type="ARBA" id="ARBA00023136"/>
    </source>
</evidence>
<proteinExistence type="predicted"/>
<evidence type="ECO:0000256" key="7">
    <source>
        <dbReference type="SAM" id="Phobius"/>
    </source>
</evidence>
<keyword evidence="4 7" id="KW-1133">Transmembrane helix</keyword>
<evidence type="ECO:0000313" key="9">
    <source>
        <dbReference type="EMBL" id="MBE1485743.1"/>
    </source>
</evidence>
<dbReference type="InterPro" id="IPR007816">
    <property type="entry name" value="ResB-like_domain"/>
</dbReference>
<evidence type="ECO:0000256" key="3">
    <source>
        <dbReference type="ARBA" id="ARBA00022748"/>
    </source>
</evidence>
<evidence type="ECO:0000256" key="4">
    <source>
        <dbReference type="ARBA" id="ARBA00022989"/>
    </source>
</evidence>
<protein>
    <submittedName>
        <fullName evidence="9">Cytochrome c biogenesis protein</fullName>
    </submittedName>
</protein>
<reference evidence="9" key="1">
    <citation type="submission" date="2020-10" db="EMBL/GenBank/DDBJ databases">
        <title>Sequencing the genomes of 1000 actinobacteria strains.</title>
        <authorList>
            <person name="Klenk H.-P."/>
        </authorList>
    </citation>
    <scope>NUCLEOTIDE SEQUENCE</scope>
    <source>
        <strain evidence="9">DSM 46832</strain>
    </source>
</reference>
<evidence type="ECO:0000313" key="10">
    <source>
        <dbReference type="Proteomes" id="UP000649753"/>
    </source>
</evidence>
<name>A0A927QXQ7_9ACTN</name>
<feature type="transmembrane region" description="Helical" evidence="7">
    <location>
        <begin position="49"/>
        <end position="66"/>
    </location>
</feature>
<keyword evidence="3" id="KW-0201">Cytochrome c-type biogenesis</keyword>
<keyword evidence="5 7" id="KW-0472">Membrane</keyword>
<feature type="transmembrane region" description="Helical" evidence="7">
    <location>
        <begin position="191"/>
        <end position="212"/>
    </location>
</feature>
<gene>
    <name evidence="9" type="ORF">H4W31_001381</name>
</gene>
<feature type="region of interest" description="Disordered" evidence="6">
    <location>
        <begin position="1"/>
        <end position="25"/>
    </location>
</feature>
<dbReference type="PANTHER" id="PTHR31566">
    <property type="entry name" value="CYTOCHROME C BIOGENESIS PROTEIN CCS1, CHLOROPLASTIC"/>
    <property type="match status" value="1"/>
</dbReference>
<dbReference type="GO" id="GO:0016020">
    <property type="term" value="C:membrane"/>
    <property type="evidence" value="ECO:0007669"/>
    <property type="project" value="UniProtKB-SubCell"/>
</dbReference>
<keyword evidence="2 7" id="KW-0812">Transmembrane</keyword>
<evidence type="ECO:0000256" key="1">
    <source>
        <dbReference type="ARBA" id="ARBA00004141"/>
    </source>
</evidence>
<dbReference type="GO" id="GO:0017004">
    <property type="term" value="P:cytochrome complex assembly"/>
    <property type="evidence" value="ECO:0007669"/>
    <property type="project" value="UniProtKB-KW"/>
</dbReference>
<dbReference type="InterPro" id="IPR023494">
    <property type="entry name" value="Cyt_c_bgen_Ccs1/CcsB/ResB"/>
</dbReference>
<dbReference type="PANTHER" id="PTHR31566:SF0">
    <property type="entry name" value="CYTOCHROME C BIOGENESIS PROTEIN CCS1, CHLOROPLASTIC"/>
    <property type="match status" value="1"/>
</dbReference>
<accession>A0A927QXQ7</accession>
<organism evidence="9 10">
    <name type="scientific">Plantactinospora soyae</name>
    <dbReference type="NCBI Taxonomy" id="1544732"/>
    <lineage>
        <taxon>Bacteria</taxon>
        <taxon>Bacillati</taxon>
        <taxon>Actinomycetota</taxon>
        <taxon>Actinomycetes</taxon>
        <taxon>Micromonosporales</taxon>
        <taxon>Micromonosporaceae</taxon>
        <taxon>Plantactinospora</taxon>
    </lineage>
</organism>
<keyword evidence="10" id="KW-1185">Reference proteome</keyword>